<dbReference type="EMBL" id="JACOOS010000005">
    <property type="protein sequence ID" value="MBC5677196.1"/>
    <property type="molecule type" value="Genomic_DNA"/>
</dbReference>
<evidence type="ECO:0000313" key="2">
    <source>
        <dbReference type="EMBL" id="MBC5677196.1"/>
    </source>
</evidence>
<dbReference type="SUPFAM" id="SSF57783">
    <property type="entry name" value="Zinc beta-ribbon"/>
    <property type="match status" value="1"/>
</dbReference>
<organism evidence="2 3">
    <name type="scientific">Anaerostipes hominis</name>
    <name type="common">ex Liu et al. 2021</name>
    <dbReference type="NCBI Taxonomy" id="2763018"/>
    <lineage>
        <taxon>Bacteria</taxon>
        <taxon>Bacillati</taxon>
        <taxon>Bacillota</taxon>
        <taxon>Clostridia</taxon>
        <taxon>Lachnospirales</taxon>
        <taxon>Lachnospiraceae</taxon>
        <taxon>Anaerostipes</taxon>
    </lineage>
</organism>
<dbReference type="RefSeq" id="WP_024727367.1">
    <property type="nucleotide sequence ID" value="NZ_JACOOS010000005.1"/>
</dbReference>
<dbReference type="InterPro" id="IPR002694">
    <property type="entry name" value="Znf_CHC2"/>
</dbReference>
<comment type="caution">
    <text evidence="2">The sequence shown here is derived from an EMBL/GenBank/DDBJ whole genome shotgun (WGS) entry which is preliminary data.</text>
</comment>
<feature type="domain" description="Zinc finger CHC2-type" evidence="1">
    <location>
        <begin position="7"/>
        <end position="89"/>
    </location>
</feature>
<proteinExistence type="predicted"/>
<dbReference type="Proteomes" id="UP000635828">
    <property type="component" value="Unassembled WGS sequence"/>
</dbReference>
<accession>A0ABR7FRU6</accession>
<protein>
    <recommendedName>
        <fullName evidence="1">Zinc finger CHC2-type domain-containing protein</fullName>
    </recommendedName>
</protein>
<dbReference type="InterPro" id="IPR036977">
    <property type="entry name" value="DNA_primase_Znf_CHC2"/>
</dbReference>
<name>A0ABR7FRU6_9FIRM</name>
<reference evidence="2 3" key="1">
    <citation type="submission" date="2020-08" db="EMBL/GenBank/DDBJ databases">
        <title>Genome public.</title>
        <authorList>
            <person name="Liu C."/>
            <person name="Sun Q."/>
        </authorList>
    </citation>
    <scope>NUCLEOTIDE SEQUENCE [LARGE SCALE GENOMIC DNA]</scope>
    <source>
        <strain evidence="2 3">NSJ-7</strain>
    </source>
</reference>
<evidence type="ECO:0000313" key="3">
    <source>
        <dbReference type="Proteomes" id="UP000635828"/>
    </source>
</evidence>
<sequence length="253" mass="29841">MFDAELIREEMEVSAVLDYHDIPYRKIGNHYDIYCPDPEHHDHHFGNCRMQEDGRYYCFACKNGGSIFDFFMQQFDCSFPQAAEMITEALGGPDIFLTTTHRWGSFDEDGFLAESISNKDKELLRLKKGKTRPRIPKDFTYEKPENGEFRTVYQTMDDEELKGYLIIKPSKEIFSLKALYNEDREAYDFLVVGKARERMIEFLEEMIQNPYNKKAKELFNRCRSIFLENGGILEREQEKVSSPFRNIPVVNHF</sequence>
<gene>
    <name evidence="2" type="ORF">H8S22_06120</name>
</gene>
<evidence type="ECO:0000259" key="1">
    <source>
        <dbReference type="Pfam" id="PF01807"/>
    </source>
</evidence>
<dbReference type="Pfam" id="PF01807">
    <property type="entry name" value="Zn_ribbon_DnaG"/>
    <property type="match status" value="1"/>
</dbReference>
<keyword evidence="3" id="KW-1185">Reference proteome</keyword>
<dbReference type="Gene3D" id="3.90.580.10">
    <property type="entry name" value="Zinc finger, CHC2-type domain"/>
    <property type="match status" value="1"/>
</dbReference>